<reference evidence="1 2" key="1">
    <citation type="submission" date="2015-01" db="EMBL/GenBank/DDBJ databases">
        <title>Draft genome of Anoxybacillus thermarum strain AF/04.</title>
        <authorList>
            <person name="Poli A."/>
            <person name="Nicolaus B."/>
            <person name="Chan K.-G."/>
            <person name="Kahar U.M."/>
            <person name="Yaakob A.S."/>
            <person name="Chan C.S."/>
            <person name="Goh K.M."/>
        </authorList>
    </citation>
    <scope>NUCLEOTIDE SEQUENCE [LARGE SCALE GENOMIC DNA]</scope>
    <source>
        <strain evidence="1 2">AF/04</strain>
    </source>
</reference>
<dbReference type="EMBL" id="JXTH01000053">
    <property type="protein sequence ID" value="KIQ93634.1"/>
    <property type="molecule type" value="Genomic_DNA"/>
</dbReference>
<dbReference type="Proteomes" id="UP000032102">
    <property type="component" value="Unassembled WGS sequence"/>
</dbReference>
<proteinExistence type="predicted"/>
<keyword evidence="2" id="KW-1185">Reference proteome</keyword>
<accession>A0A0D0QVV2</accession>
<name>A0A0D0QVV2_9BACL</name>
<evidence type="ECO:0000313" key="1">
    <source>
        <dbReference type="EMBL" id="KIQ93634.1"/>
    </source>
</evidence>
<protein>
    <submittedName>
        <fullName evidence="1">Uncharacterized protein</fullName>
    </submittedName>
</protein>
<comment type="caution">
    <text evidence="1">The sequence shown here is derived from an EMBL/GenBank/DDBJ whole genome shotgun (WGS) entry which is preliminary data.</text>
</comment>
<dbReference type="PATRIC" id="fig|404937.3.peg.2475"/>
<dbReference type="AlphaFoldDB" id="A0A0D0QVV2"/>
<organism evidence="1 2">
    <name type="scientific">Anoxybacillus thermarum</name>
    <dbReference type="NCBI Taxonomy" id="404937"/>
    <lineage>
        <taxon>Bacteria</taxon>
        <taxon>Bacillati</taxon>
        <taxon>Bacillota</taxon>
        <taxon>Bacilli</taxon>
        <taxon>Bacillales</taxon>
        <taxon>Anoxybacillaceae</taxon>
        <taxon>Anoxybacillus</taxon>
    </lineage>
</organism>
<evidence type="ECO:0000313" key="2">
    <source>
        <dbReference type="Proteomes" id="UP000032102"/>
    </source>
</evidence>
<gene>
    <name evidence="1" type="ORF">LH47_02315</name>
</gene>
<sequence length="54" mass="6726">MQKCIDELIREYYRKQYILSEAKRNGNKFLAYIYAQEIEEIKRICFEKYKIIID</sequence>